<protein>
    <recommendedName>
        <fullName evidence="9">Fibronectin type III-like domain-containing protein</fullName>
    </recommendedName>
</protein>
<organism evidence="7 8">
    <name type="scientific">Camellia sinensis var. sinensis</name>
    <name type="common">China tea</name>
    <dbReference type="NCBI Taxonomy" id="542762"/>
    <lineage>
        <taxon>Eukaryota</taxon>
        <taxon>Viridiplantae</taxon>
        <taxon>Streptophyta</taxon>
        <taxon>Embryophyta</taxon>
        <taxon>Tracheophyta</taxon>
        <taxon>Spermatophyta</taxon>
        <taxon>Magnoliopsida</taxon>
        <taxon>eudicotyledons</taxon>
        <taxon>Gunneridae</taxon>
        <taxon>Pentapetalae</taxon>
        <taxon>asterids</taxon>
        <taxon>Ericales</taxon>
        <taxon>Theaceae</taxon>
        <taxon>Camellia</taxon>
    </lineage>
</organism>
<feature type="domain" description="Glycoside hydrolase family 3 C-terminal" evidence="6">
    <location>
        <begin position="467"/>
        <end position="518"/>
    </location>
</feature>
<dbReference type="SUPFAM" id="SSF52279">
    <property type="entry name" value="Beta-D-glucan exohydrolase, C-terminal domain"/>
    <property type="match status" value="1"/>
</dbReference>
<feature type="domain" description="Glycoside hydrolase family 3 C-terminal" evidence="6">
    <location>
        <begin position="350"/>
        <end position="465"/>
    </location>
</feature>
<sequence length="898" mass="98647">MAGNSGLGIFGFCDRSLGVKKRVKDLAKRLTLQEKIGSLGDIGRSVSRLGIPEYKWWSEGLHGVAPGWHGGTRFSELVPGATSFPQAVSTEARAMYNVGLAGLTFWSPKVNIFPDPRWGRGQETPREDPLLTSKYSSAYVRGLQQRDDGNKDRLKVAACCKHYTAYDVDHWKGVDRFEFNAVVTKQDIDDTFQPPFKSCVLDWNVASVMCSYNQVNGKPTCANPDLLKGVIRGEWKLNGYIVSDCDSVEVFYKHQHYSKTPEEAAAKALLAGLDLNCGAYLGKYTEGAVKAGLVNESAIDRAISNNFATLMRLGFFDGDPSKQHYGKLGPKDVCTPKNQELAREAARQGIMLLKNSQGSLPLSPTAIKSLAVIGPNANATLTMIGNYEGTLCKYTTPLQGLTASVPTANVPGCAEADVACSATQLDDAKKIAASSDATILVMGADQSIETEGHDSVDLTLPGQGMDVQFAKDNDKITSILWVGYPGEAGGAAIADVILGYHNPSGRLPMSWYPQSYTKNIPMTNMNMRPNPFTSNPGDGTTRYSCDCAASLPSLYPNLLSILAKSQMRLSKLDELRQAAKTGLEMRFKKECAELGTKVESQRQFLQLNKTTLDLAKAYNTLNINDKCVKLMPFEKLALLIESPSTFQTVKALLDLLENRYKLSKPVFVTSNPSSWGDIDHLLNRVASPNKKGTPMKSTHSKDVKRRGSIGEASKRSFVKLSRYQVRIVLCAYMILGHPVAVFSDQGEREIDLAKSVEKFVQEFELLMKIILGGPIQSSNEESDHALARCWTFRSQLAAFDAAWCSSLSSFVMWKVNDAESLEEDLVRVACQLELSMIQTCKMTPDGDSGAVTHDMKAIQKHLLPNELCTFLYFQPRKVTQHFLTLSSVSECNILSHIS</sequence>
<keyword evidence="8" id="KW-1185">Reference proteome</keyword>
<dbReference type="EMBL" id="SDRB02002235">
    <property type="protein sequence ID" value="THG19882.1"/>
    <property type="molecule type" value="Genomic_DNA"/>
</dbReference>
<dbReference type="PRINTS" id="PR00133">
    <property type="entry name" value="GLHYDRLASE3"/>
</dbReference>
<dbReference type="InterPro" id="IPR017853">
    <property type="entry name" value="GH"/>
</dbReference>
<dbReference type="FunFam" id="3.20.20.300:FF:000029">
    <property type="entry name" value="Auxin-induced beta-glucosidase"/>
    <property type="match status" value="1"/>
</dbReference>
<gene>
    <name evidence="7" type="ORF">TEA_018942</name>
</gene>
<evidence type="ECO:0000256" key="1">
    <source>
        <dbReference type="ARBA" id="ARBA00022729"/>
    </source>
</evidence>
<reference evidence="7 8" key="1">
    <citation type="journal article" date="2018" name="Proc. Natl. Acad. Sci. U.S.A.">
        <title>Draft genome sequence of Camellia sinensis var. sinensis provides insights into the evolution of the tea genome and tea quality.</title>
        <authorList>
            <person name="Wei C."/>
            <person name="Yang H."/>
            <person name="Wang S."/>
            <person name="Zhao J."/>
            <person name="Liu C."/>
            <person name="Gao L."/>
            <person name="Xia E."/>
            <person name="Lu Y."/>
            <person name="Tai Y."/>
            <person name="She G."/>
            <person name="Sun J."/>
            <person name="Cao H."/>
            <person name="Tong W."/>
            <person name="Gao Q."/>
            <person name="Li Y."/>
            <person name="Deng W."/>
            <person name="Jiang X."/>
            <person name="Wang W."/>
            <person name="Chen Q."/>
            <person name="Zhang S."/>
            <person name="Li H."/>
            <person name="Wu J."/>
            <person name="Wang P."/>
            <person name="Li P."/>
            <person name="Shi C."/>
            <person name="Zheng F."/>
            <person name="Jian J."/>
            <person name="Huang B."/>
            <person name="Shan D."/>
            <person name="Shi M."/>
            <person name="Fang C."/>
            <person name="Yue Y."/>
            <person name="Li F."/>
            <person name="Li D."/>
            <person name="Wei S."/>
            <person name="Han B."/>
            <person name="Jiang C."/>
            <person name="Yin Y."/>
            <person name="Xia T."/>
            <person name="Zhang Z."/>
            <person name="Bennetzen J.L."/>
            <person name="Zhao S."/>
            <person name="Wan X."/>
        </authorList>
    </citation>
    <scope>NUCLEOTIDE SEQUENCE [LARGE SCALE GENOMIC DNA]</scope>
    <source>
        <strain evidence="8">cv. Shuchazao</strain>
        <tissue evidence="7">Leaf</tissue>
    </source>
</reference>
<evidence type="ECO:0000256" key="2">
    <source>
        <dbReference type="ARBA" id="ARBA00022801"/>
    </source>
</evidence>
<dbReference type="GO" id="GO:0031222">
    <property type="term" value="P:arabinan catabolic process"/>
    <property type="evidence" value="ECO:0007669"/>
    <property type="project" value="TreeGrafter"/>
</dbReference>
<evidence type="ECO:0000256" key="3">
    <source>
        <dbReference type="ARBA" id="ARBA00023295"/>
    </source>
</evidence>
<dbReference type="Proteomes" id="UP000306102">
    <property type="component" value="Unassembled WGS sequence"/>
</dbReference>
<feature type="region of interest" description="Disordered" evidence="4">
    <location>
        <begin position="686"/>
        <end position="705"/>
    </location>
</feature>
<evidence type="ECO:0000313" key="7">
    <source>
        <dbReference type="EMBL" id="THG19882.1"/>
    </source>
</evidence>
<dbReference type="InterPro" id="IPR044993">
    <property type="entry name" value="BXL"/>
</dbReference>
<dbReference type="GO" id="GO:0045493">
    <property type="term" value="P:xylan catabolic process"/>
    <property type="evidence" value="ECO:0007669"/>
    <property type="project" value="InterPro"/>
</dbReference>
<keyword evidence="2" id="KW-0378">Hydrolase</keyword>
<keyword evidence="3" id="KW-0326">Glycosidase</keyword>
<dbReference type="Gene3D" id="3.20.20.300">
    <property type="entry name" value="Glycoside hydrolase, family 3, N-terminal domain"/>
    <property type="match status" value="1"/>
</dbReference>
<dbReference type="InterPro" id="IPR036881">
    <property type="entry name" value="Glyco_hydro_3_C_sf"/>
</dbReference>
<accession>A0A4S4ETK3</accession>
<comment type="caution">
    <text evidence="7">The sequence shown here is derived from an EMBL/GenBank/DDBJ whole genome shotgun (WGS) entry which is preliminary data.</text>
</comment>
<evidence type="ECO:0000259" key="6">
    <source>
        <dbReference type="Pfam" id="PF01915"/>
    </source>
</evidence>
<dbReference type="InterPro" id="IPR001764">
    <property type="entry name" value="Glyco_hydro_3_N"/>
</dbReference>
<evidence type="ECO:0000313" key="8">
    <source>
        <dbReference type="Proteomes" id="UP000306102"/>
    </source>
</evidence>
<dbReference type="InterPro" id="IPR036962">
    <property type="entry name" value="Glyco_hydro_3_N_sf"/>
</dbReference>
<dbReference type="STRING" id="542762.A0A4S4ETK3"/>
<proteinExistence type="predicted"/>
<dbReference type="PANTHER" id="PTHR42721:SF14">
    <property type="entry name" value="BETA-D-XYLOSIDASE 4-RELATED"/>
    <property type="match status" value="1"/>
</dbReference>
<dbReference type="Gene3D" id="3.40.50.1700">
    <property type="entry name" value="Glycoside hydrolase family 3 C-terminal domain"/>
    <property type="match status" value="2"/>
</dbReference>
<dbReference type="SUPFAM" id="SSF51445">
    <property type="entry name" value="(Trans)glycosidases"/>
    <property type="match status" value="1"/>
</dbReference>
<dbReference type="Pfam" id="PF01915">
    <property type="entry name" value="Glyco_hydro_3_C"/>
    <property type="match status" value="2"/>
</dbReference>
<dbReference type="GO" id="GO:0046556">
    <property type="term" value="F:alpha-L-arabinofuranosidase activity"/>
    <property type="evidence" value="ECO:0007669"/>
    <property type="project" value="TreeGrafter"/>
</dbReference>
<dbReference type="AlphaFoldDB" id="A0A4S4ETK3"/>
<name>A0A4S4ETK3_CAMSN</name>
<dbReference type="PANTHER" id="PTHR42721">
    <property type="entry name" value="SUGAR HYDROLASE-RELATED"/>
    <property type="match status" value="1"/>
</dbReference>
<dbReference type="InterPro" id="IPR002772">
    <property type="entry name" value="Glyco_hydro_3_C"/>
</dbReference>
<evidence type="ECO:0008006" key="9">
    <source>
        <dbReference type="Google" id="ProtNLM"/>
    </source>
</evidence>
<feature type="domain" description="Glycoside hydrolase family 3 N-terminal" evidence="5">
    <location>
        <begin position="89"/>
        <end position="303"/>
    </location>
</feature>
<dbReference type="GO" id="GO:0009044">
    <property type="term" value="F:xylan 1,4-beta-xylosidase activity"/>
    <property type="evidence" value="ECO:0007669"/>
    <property type="project" value="InterPro"/>
</dbReference>
<dbReference type="Pfam" id="PF00933">
    <property type="entry name" value="Glyco_hydro_3"/>
    <property type="match status" value="1"/>
</dbReference>
<evidence type="ECO:0000256" key="4">
    <source>
        <dbReference type="SAM" id="MobiDB-lite"/>
    </source>
</evidence>
<dbReference type="GO" id="GO:0048046">
    <property type="term" value="C:apoplast"/>
    <property type="evidence" value="ECO:0007669"/>
    <property type="project" value="TreeGrafter"/>
</dbReference>
<evidence type="ECO:0000259" key="5">
    <source>
        <dbReference type="Pfam" id="PF00933"/>
    </source>
</evidence>
<keyword evidence="1" id="KW-0732">Signal</keyword>